<keyword evidence="7" id="KW-0862">Zinc</keyword>
<evidence type="ECO:0000256" key="7">
    <source>
        <dbReference type="ARBA" id="ARBA00022833"/>
    </source>
</evidence>
<feature type="domain" description="RING-type" evidence="8">
    <location>
        <begin position="363"/>
        <end position="590"/>
    </location>
</feature>
<keyword evidence="10" id="KW-1185">Reference proteome</keyword>
<dbReference type="PROSITE" id="PS00028">
    <property type="entry name" value="ZINC_FINGER_C2H2_1"/>
    <property type="match status" value="1"/>
</dbReference>
<evidence type="ECO:0000313" key="9">
    <source>
        <dbReference type="EMBL" id="VFQ81169.1"/>
    </source>
</evidence>
<keyword evidence="6" id="KW-0833">Ubl conjugation pathway</keyword>
<dbReference type="Pfam" id="PF24475">
    <property type="entry name" value="RBD_DEAH11"/>
    <property type="match status" value="1"/>
</dbReference>
<organism evidence="9 10">
    <name type="scientific">Cuscuta campestris</name>
    <dbReference type="NCBI Taxonomy" id="132261"/>
    <lineage>
        <taxon>Eukaryota</taxon>
        <taxon>Viridiplantae</taxon>
        <taxon>Streptophyta</taxon>
        <taxon>Embryophyta</taxon>
        <taxon>Tracheophyta</taxon>
        <taxon>Spermatophyta</taxon>
        <taxon>Magnoliopsida</taxon>
        <taxon>eudicotyledons</taxon>
        <taxon>Gunneridae</taxon>
        <taxon>Pentapetalae</taxon>
        <taxon>asterids</taxon>
        <taxon>lamiids</taxon>
        <taxon>Solanales</taxon>
        <taxon>Convolvulaceae</taxon>
        <taxon>Cuscuteae</taxon>
        <taxon>Cuscuta</taxon>
        <taxon>Cuscuta subgen. Grammica</taxon>
        <taxon>Cuscuta sect. Cleistogrammica</taxon>
    </lineage>
</organism>
<dbReference type="InterPro" id="IPR013087">
    <property type="entry name" value="Znf_C2H2_type"/>
</dbReference>
<dbReference type="SMART" id="SM00647">
    <property type="entry name" value="IBR"/>
    <property type="match status" value="2"/>
</dbReference>
<dbReference type="PANTHER" id="PTHR22770">
    <property type="entry name" value="UBIQUITIN CONJUGATING ENZYME 7 INTERACTING PROTEIN-RELATED"/>
    <property type="match status" value="1"/>
</dbReference>
<evidence type="ECO:0000259" key="8">
    <source>
        <dbReference type="PROSITE" id="PS51873"/>
    </source>
</evidence>
<evidence type="ECO:0000256" key="6">
    <source>
        <dbReference type="ARBA" id="ARBA00022786"/>
    </source>
</evidence>
<comment type="pathway">
    <text evidence="1">Protein modification; protein ubiquitination.</text>
</comment>
<evidence type="ECO:0000256" key="5">
    <source>
        <dbReference type="ARBA" id="ARBA00022771"/>
    </source>
</evidence>
<dbReference type="SUPFAM" id="SSF57850">
    <property type="entry name" value="RING/U-box"/>
    <property type="match status" value="2"/>
</dbReference>
<keyword evidence="5" id="KW-0863">Zinc-finger</keyword>
<dbReference type="PROSITE" id="PS51873">
    <property type="entry name" value="TRIAD"/>
    <property type="match status" value="1"/>
</dbReference>
<dbReference type="InterPro" id="IPR002867">
    <property type="entry name" value="IBR_dom"/>
</dbReference>
<accession>A0A484LY32</accession>
<dbReference type="PANTHER" id="PTHR22770:SF13">
    <property type="entry name" value="RING-TYPE DOMAIN-CONTAINING PROTEIN"/>
    <property type="match status" value="1"/>
</dbReference>
<dbReference type="OrthoDB" id="10009520at2759"/>
<keyword evidence="4" id="KW-0677">Repeat</keyword>
<evidence type="ECO:0000256" key="4">
    <source>
        <dbReference type="ARBA" id="ARBA00022737"/>
    </source>
</evidence>
<dbReference type="Gene3D" id="1.20.120.1750">
    <property type="match status" value="1"/>
</dbReference>
<dbReference type="GO" id="GO:0000151">
    <property type="term" value="C:ubiquitin ligase complex"/>
    <property type="evidence" value="ECO:0007669"/>
    <property type="project" value="TreeGrafter"/>
</dbReference>
<dbReference type="CDD" id="cd20335">
    <property type="entry name" value="BRcat_RBR"/>
    <property type="match status" value="1"/>
</dbReference>
<dbReference type="InterPro" id="IPR056244">
    <property type="entry name" value="RRM_DEAH11/12"/>
</dbReference>
<dbReference type="AlphaFoldDB" id="A0A484LY32"/>
<dbReference type="Pfam" id="PF26200">
    <property type="entry name" value="Rcat_RNF216"/>
    <property type="match status" value="1"/>
</dbReference>
<gene>
    <name evidence="9" type="ORF">CCAM_LOCUS22945</name>
</gene>
<dbReference type="GO" id="GO:0043161">
    <property type="term" value="P:proteasome-mediated ubiquitin-dependent protein catabolic process"/>
    <property type="evidence" value="ECO:0007669"/>
    <property type="project" value="TreeGrafter"/>
</dbReference>
<dbReference type="UniPathway" id="UPA00143"/>
<dbReference type="GO" id="GO:0097039">
    <property type="term" value="P:protein linear polyubiquitination"/>
    <property type="evidence" value="ECO:0007669"/>
    <property type="project" value="TreeGrafter"/>
</dbReference>
<dbReference type="EMBL" id="OOIL02002239">
    <property type="protein sequence ID" value="VFQ81169.1"/>
    <property type="molecule type" value="Genomic_DNA"/>
</dbReference>
<dbReference type="FunFam" id="1.20.120.1750:FF:000020">
    <property type="entry name" value="ATP-dependent RNA helicase DEAH12 chloroplastic"/>
    <property type="match status" value="1"/>
</dbReference>
<dbReference type="InterPro" id="IPR051628">
    <property type="entry name" value="LUBAC_E3_Ligases"/>
</dbReference>
<dbReference type="GO" id="GO:0004842">
    <property type="term" value="F:ubiquitin-protein transferase activity"/>
    <property type="evidence" value="ECO:0007669"/>
    <property type="project" value="TreeGrafter"/>
</dbReference>
<dbReference type="GO" id="GO:0008270">
    <property type="term" value="F:zinc ion binding"/>
    <property type="evidence" value="ECO:0007669"/>
    <property type="project" value="UniProtKB-KW"/>
</dbReference>
<dbReference type="Pfam" id="PF24637">
    <property type="entry name" value="RRM_DEAH11"/>
    <property type="match status" value="1"/>
</dbReference>
<evidence type="ECO:0000313" key="10">
    <source>
        <dbReference type="Proteomes" id="UP000595140"/>
    </source>
</evidence>
<dbReference type="InterPro" id="IPR056248">
    <property type="entry name" value="RBD_DEAH11/12"/>
</dbReference>
<dbReference type="InterPro" id="IPR044066">
    <property type="entry name" value="TRIAD_supradom"/>
</dbReference>
<evidence type="ECO:0000256" key="3">
    <source>
        <dbReference type="ARBA" id="ARBA00022723"/>
    </source>
</evidence>
<dbReference type="CDD" id="cd22585">
    <property type="entry name" value="Rcat_RBR_DEAH12-like"/>
    <property type="match status" value="1"/>
</dbReference>
<reference evidence="9 10" key="1">
    <citation type="submission" date="2018-04" db="EMBL/GenBank/DDBJ databases">
        <authorList>
            <person name="Vogel A."/>
        </authorList>
    </citation>
    <scope>NUCLEOTIDE SEQUENCE [LARGE SCALE GENOMIC DNA]</scope>
</reference>
<sequence>MDARKLEKKVLKGFGSMLLKRFCGKSNSHLNHLVSRIRTSLTDGRIGIEVDVDHNEIILHASPGDMDDVLKAVNQMLELERKLLESECLEKWTHEGRSAYFVLFGAGAEILHLGPDMRHLSVDICVSNLKAVDDKMVLIFLEEWFGGIAAVHKFSGCRGRRPENRWGSVTFISPEAASLATSLNRVSFNDDGFLHLSPSKINYYGREQKIFSSPWLEATICWPRRRGKGSAIVGCNPGDVPFVLDDFSPADLIIGGSRVWCEPSAKFSDAIFMTSLDKDCSESQILAELSALTPREILGVFLFRGKAVKHPPLLALEEALLREISSLAPMKRRAPPTPIRVRVFQPEPNDAHMRATITFYGNQHLEAAKLLEQMEGKVEEGDGYQLATCLHHFCRPCLVEQCESAIRSCCCGPHGFPLRCLHEGCGTPIIVADLKSLLAVDRLEELFRASLSAFVAGNPCYRFCPSPDCPSIYRVTTTTEDDNNSAPAAFVCGACYAETCTGCHQEHHPHLSCSKYREFRDDPDLSLKEWSDGKENVKNCPACKCTVEKVDGCNHVECRCGTHVCWACLDVFQSSDDCYNHMRSIHLSIG</sequence>
<proteinExistence type="predicted"/>
<evidence type="ECO:0000256" key="2">
    <source>
        <dbReference type="ARBA" id="ARBA00022679"/>
    </source>
</evidence>
<dbReference type="Pfam" id="PF01485">
    <property type="entry name" value="IBR"/>
    <property type="match status" value="1"/>
</dbReference>
<keyword evidence="2" id="KW-0808">Transferase</keyword>
<evidence type="ECO:0000256" key="1">
    <source>
        <dbReference type="ARBA" id="ARBA00004906"/>
    </source>
</evidence>
<dbReference type="GO" id="GO:0043130">
    <property type="term" value="F:ubiquitin binding"/>
    <property type="evidence" value="ECO:0007669"/>
    <property type="project" value="TreeGrafter"/>
</dbReference>
<name>A0A484LY32_9ASTE</name>
<protein>
    <recommendedName>
        <fullName evidence="8">RING-type domain-containing protein</fullName>
    </recommendedName>
</protein>
<dbReference type="Proteomes" id="UP000595140">
    <property type="component" value="Unassembled WGS sequence"/>
</dbReference>
<keyword evidence="3" id="KW-0479">Metal-binding</keyword>